<dbReference type="PANTHER" id="PTHR32322:SF18">
    <property type="entry name" value="S-ADENOSYLMETHIONINE_S-ADENOSYLHOMOCYSTEINE TRANSPORTER"/>
    <property type="match status" value="1"/>
</dbReference>
<keyword evidence="2" id="KW-1003">Cell membrane</keyword>
<feature type="transmembrane region" description="Helical" evidence="6">
    <location>
        <begin position="250"/>
        <end position="270"/>
    </location>
</feature>
<dbReference type="InterPro" id="IPR037185">
    <property type="entry name" value="EmrE-like"/>
</dbReference>
<dbReference type="SUPFAM" id="SSF103481">
    <property type="entry name" value="Multidrug resistance efflux transporter EmrE"/>
    <property type="match status" value="2"/>
</dbReference>
<feature type="domain" description="EamA" evidence="7">
    <location>
        <begin position="158"/>
        <end position="293"/>
    </location>
</feature>
<dbReference type="AlphaFoldDB" id="A0A1G2LCV3"/>
<feature type="domain" description="EamA" evidence="7">
    <location>
        <begin position="12"/>
        <end position="147"/>
    </location>
</feature>
<evidence type="ECO:0000256" key="6">
    <source>
        <dbReference type="SAM" id="Phobius"/>
    </source>
</evidence>
<evidence type="ECO:0000256" key="2">
    <source>
        <dbReference type="ARBA" id="ARBA00022475"/>
    </source>
</evidence>
<keyword evidence="5 6" id="KW-0472">Membrane</keyword>
<feature type="transmembrane region" description="Helical" evidence="6">
    <location>
        <begin position="75"/>
        <end position="96"/>
    </location>
</feature>
<feature type="transmembrane region" description="Helical" evidence="6">
    <location>
        <begin position="157"/>
        <end position="176"/>
    </location>
</feature>
<evidence type="ECO:0000256" key="1">
    <source>
        <dbReference type="ARBA" id="ARBA00004651"/>
    </source>
</evidence>
<feature type="transmembrane region" description="Helical" evidence="6">
    <location>
        <begin position="276"/>
        <end position="296"/>
    </location>
</feature>
<accession>A0A1G2LCV3</accession>
<keyword evidence="4 6" id="KW-1133">Transmembrane helix</keyword>
<gene>
    <name evidence="8" type="ORF">A3B37_01965</name>
</gene>
<reference evidence="8 9" key="1">
    <citation type="journal article" date="2016" name="Nat. Commun.">
        <title>Thousands of microbial genomes shed light on interconnected biogeochemical processes in an aquifer system.</title>
        <authorList>
            <person name="Anantharaman K."/>
            <person name="Brown C.T."/>
            <person name="Hug L.A."/>
            <person name="Sharon I."/>
            <person name="Castelle C.J."/>
            <person name="Probst A.J."/>
            <person name="Thomas B.C."/>
            <person name="Singh A."/>
            <person name="Wilkins M.J."/>
            <person name="Karaoz U."/>
            <person name="Brodie E.L."/>
            <person name="Williams K.H."/>
            <person name="Hubbard S.S."/>
            <person name="Banfield J.F."/>
        </authorList>
    </citation>
    <scope>NUCLEOTIDE SEQUENCE [LARGE SCALE GENOMIC DNA]</scope>
</reference>
<feature type="transmembrane region" description="Helical" evidence="6">
    <location>
        <begin position="132"/>
        <end position="151"/>
    </location>
</feature>
<keyword evidence="3 6" id="KW-0812">Transmembrane</keyword>
<comment type="subcellular location">
    <subcellularLocation>
        <location evidence="1">Cell membrane</location>
        <topology evidence="1">Multi-pass membrane protein</topology>
    </subcellularLocation>
</comment>
<feature type="transmembrane region" description="Helical" evidence="6">
    <location>
        <begin position="108"/>
        <end position="125"/>
    </location>
</feature>
<dbReference type="InterPro" id="IPR000620">
    <property type="entry name" value="EamA_dom"/>
</dbReference>
<evidence type="ECO:0000256" key="4">
    <source>
        <dbReference type="ARBA" id="ARBA00022989"/>
    </source>
</evidence>
<dbReference type="Pfam" id="PF00892">
    <property type="entry name" value="EamA"/>
    <property type="match status" value="2"/>
</dbReference>
<feature type="transmembrane region" description="Helical" evidence="6">
    <location>
        <begin position="41"/>
        <end position="63"/>
    </location>
</feature>
<dbReference type="PANTHER" id="PTHR32322">
    <property type="entry name" value="INNER MEMBRANE TRANSPORTER"/>
    <property type="match status" value="1"/>
</dbReference>
<protein>
    <recommendedName>
        <fullName evidence="7">EamA domain-containing protein</fullName>
    </recommendedName>
</protein>
<dbReference type="Proteomes" id="UP000176705">
    <property type="component" value="Unassembled WGS sequence"/>
</dbReference>
<dbReference type="GO" id="GO:0005886">
    <property type="term" value="C:plasma membrane"/>
    <property type="evidence" value="ECO:0007669"/>
    <property type="project" value="UniProtKB-SubCell"/>
</dbReference>
<name>A0A1G2LCV3_9BACT</name>
<organism evidence="8 9">
    <name type="scientific">Candidatus Sungbacteria bacterium RIFCSPLOWO2_01_FULL_59_16</name>
    <dbReference type="NCBI Taxonomy" id="1802280"/>
    <lineage>
        <taxon>Bacteria</taxon>
        <taxon>Candidatus Sungiibacteriota</taxon>
    </lineage>
</organism>
<evidence type="ECO:0000313" key="8">
    <source>
        <dbReference type="EMBL" id="OHA09447.1"/>
    </source>
</evidence>
<dbReference type="InterPro" id="IPR050638">
    <property type="entry name" value="AA-Vitamin_Transporters"/>
</dbReference>
<evidence type="ECO:0000256" key="3">
    <source>
        <dbReference type="ARBA" id="ARBA00022692"/>
    </source>
</evidence>
<dbReference type="STRING" id="1802280.A3B37_01965"/>
<feature type="transmembrane region" description="Helical" evidence="6">
    <location>
        <begin position="183"/>
        <end position="206"/>
    </location>
</feature>
<proteinExistence type="predicted"/>
<evidence type="ECO:0000256" key="5">
    <source>
        <dbReference type="ARBA" id="ARBA00023136"/>
    </source>
</evidence>
<feature type="transmembrane region" description="Helical" evidence="6">
    <location>
        <begin position="222"/>
        <end position="243"/>
    </location>
</feature>
<evidence type="ECO:0000313" key="9">
    <source>
        <dbReference type="Proteomes" id="UP000176705"/>
    </source>
</evidence>
<feature type="transmembrane region" description="Helical" evidence="6">
    <location>
        <begin position="12"/>
        <end position="29"/>
    </location>
</feature>
<evidence type="ECO:0000259" key="7">
    <source>
        <dbReference type="Pfam" id="PF00892"/>
    </source>
</evidence>
<dbReference type="EMBL" id="MHQS01000002">
    <property type="protein sequence ID" value="OHA09447.1"/>
    <property type="molecule type" value="Genomic_DNA"/>
</dbReference>
<comment type="caution">
    <text evidence="8">The sequence shown here is derived from an EMBL/GenBank/DDBJ whole genome shotgun (WGS) entry which is preliminary data.</text>
</comment>
<sequence>MISNFKSPLRYAAYLALGTAAISGTNNFLTKIAVTALKDPILFTTLKNAIVAVFIIGIILVFRKWREFISLSRGQVIKLIAIGVIGGSVPFALYFTGLAKTTALNASLIHKTLFLWVALLAVPLLKERMSTLQWLGIAAIFSANLIVGGFTGFKYNVGELMILAATVLWAVENIIAKVALSDISSLAVAGARMVLGSLLLVFILIWRGGDVAVIDGLTVQQWGWTILTSILLLGYVLGWYTALKYAPATYVATLLVPATLVTNVLTAVFITRAFSGAQALSSLLVVLGAALVILFAKKAVSESLGQTPAAPLPAQ</sequence>